<dbReference type="InterPro" id="IPR037523">
    <property type="entry name" value="VOC_core"/>
</dbReference>
<dbReference type="Gene3D" id="3.10.180.10">
    <property type="entry name" value="2,3-Dihydroxybiphenyl 1,2-Dioxygenase, domain 1"/>
    <property type="match status" value="1"/>
</dbReference>
<dbReference type="Pfam" id="PF00903">
    <property type="entry name" value="Glyoxalase"/>
    <property type="match status" value="1"/>
</dbReference>
<gene>
    <name evidence="2" type="ORF">O9H85_25440</name>
</gene>
<reference evidence="2 3" key="1">
    <citation type="submission" date="2022-12" db="EMBL/GenBank/DDBJ databases">
        <title>Draft genome sequence of Paenibacillus sp. dW9.</title>
        <authorList>
            <person name="Choi E.-W."/>
            <person name="Kim D.-U."/>
        </authorList>
    </citation>
    <scope>NUCLEOTIDE SEQUENCE [LARGE SCALE GENOMIC DNA]</scope>
    <source>
        <strain evidence="3">dW9</strain>
    </source>
</reference>
<evidence type="ECO:0000313" key="3">
    <source>
        <dbReference type="Proteomes" id="UP001527882"/>
    </source>
</evidence>
<accession>A0ABT4QFN6</accession>
<name>A0ABT4QFN6_9BACL</name>
<dbReference type="CDD" id="cd06587">
    <property type="entry name" value="VOC"/>
    <property type="match status" value="1"/>
</dbReference>
<feature type="domain" description="VOC" evidence="1">
    <location>
        <begin position="18"/>
        <end position="161"/>
    </location>
</feature>
<protein>
    <submittedName>
        <fullName evidence="2">VOC family protein</fullName>
    </submittedName>
</protein>
<proteinExistence type="predicted"/>
<dbReference type="EMBL" id="JAQAGZ010000019">
    <property type="protein sequence ID" value="MCZ8515694.1"/>
    <property type="molecule type" value="Genomic_DNA"/>
</dbReference>
<comment type="caution">
    <text evidence="2">The sequence shown here is derived from an EMBL/GenBank/DDBJ whole genome shotgun (WGS) entry which is preliminary data.</text>
</comment>
<dbReference type="RefSeq" id="WP_269884228.1">
    <property type="nucleotide sequence ID" value="NZ_JAQAGZ010000019.1"/>
</dbReference>
<dbReference type="InterPro" id="IPR029068">
    <property type="entry name" value="Glyas_Bleomycin-R_OHBP_Dase"/>
</dbReference>
<keyword evidence="3" id="KW-1185">Reference proteome</keyword>
<dbReference type="InterPro" id="IPR004360">
    <property type="entry name" value="Glyas_Fos-R_dOase_dom"/>
</dbReference>
<sequence length="163" mass="18178">MSDERQSRQDQPFPAWQGFHHIALVTPDLDETIRFYAGVLGMQAGTVIPPAGQRGRHCFIKPGSSDTWGIHFFEQPNAHIFQSTEELKHLAGNPGSTDLYRFLPGALQHIAFALPSESEGLMLRAKLQDLGVVMTDIYNQGTIRNFIFPDNNGIQLEAAWPCT</sequence>
<dbReference type="Proteomes" id="UP001527882">
    <property type="component" value="Unassembled WGS sequence"/>
</dbReference>
<dbReference type="SUPFAM" id="SSF54593">
    <property type="entry name" value="Glyoxalase/Bleomycin resistance protein/Dihydroxybiphenyl dioxygenase"/>
    <property type="match status" value="1"/>
</dbReference>
<dbReference type="PROSITE" id="PS51819">
    <property type="entry name" value="VOC"/>
    <property type="match status" value="1"/>
</dbReference>
<evidence type="ECO:0000259" key="1">
    <source>
        <dbReference type="PROSITE" id="PS51819"/>
    </source>
</evidence>
<organism evidence="2 3">
    <name type="scientific">Paenibacillus gyeongsangnamensis</name>
    <dbReference type="NCBI Taxonomy" id="3388067"/>
    <lineage>
        <taxon>Bacteria</taxon>
        <taxon>Bacillati</taxon>
        <taxon>Bacillota</taxon>
        <taxon>Bacilli</taxon>
        <taxon>Bacillales</taxon>
        <taxon>Paenibacillaceae</taxon>
        <taxon>Paenibacillus</taxon>
    </lineage>
</organism>
<evidence type="ECO:0000313" key="2">
    <source>
        <dbReference type="EMBL" id="MCZ8515694.1"/>
    </source>
</evidence>